<dbReference type="PROSITE" id="PS51462">
    <property type="entry name" value="NUDIX"/>
    <property type="match status" value="1"/>
</dbReference>
<comment type="similarity">
    <text evidence="2 19">Belongs to the Nudix hydrolase family.</text>
</comment>
<dbReference type="InterPro" id="IPR003561">
    <property type="entry name" value="Mutator_MutT"/>
</dbReference>
<evidence type="ECO:0000256" key="2">
    <source>
        <dbReference type="ARBA" id="ARBA00005582"/>
    </source>
</evidence>
<comment type="cofactor">
    <cofactor evidence="1 18">
        <name>Mg(2+)</name>
        <dbReference type="ChEBI" id="CHEBI:18420"/>
    </cofactor>
</comment>
<dbReference type="CDD" id="cd03425">
    <property type="entry name" value="NUDIX_MutT_NudA_like"/>
    <property type="match status" value="1"/>
</dbReference>
<accession>A0A1N6NDR5</accession>
<keyword evidence="4" id="KW-0235">DNA replication</keyword>
<dbReference type="GO" id="GO:0044716">
    <property type="term" value="F:8-oxo-GDP phosphatase activity"/>
    <property type="evidence" value="ECO:0007669"/>
    <property type="project" value="TreeGrafter"/>
</dbReference>
<feature type="binding site" evidence="18">
    <location>
        <position position="47"/>
    </location>
    <ligand>
        <name>Mg(2+)</name>
        <dbReference type="ChEBI" id="CHEBI:18420"/>
    </ligand>
</feature>
<dbReference type="PANTHER" id="PTHR47707:SF1">
    <property type="entry name" value="NUDIX HYDROLASE FAMILY PROTEIN"/>
    <property type="match status" value="1"/>
</dbReference>
<evidence type="ECO:0000256" key="14">
    <source>
        <dbReference type="ARBA" id="ARBA00041592"/>
    </source>
</evidence>
<dbReference type="GO" id="GO:0046872">
    <property type="term" value="F:metal ion binding"/>
    <property type="evidence" value="ECO:0007669"/>
    <property type="project" value="UniProtKB-KW"/>
</dbReference>
<evidence type="ECO:0000256" key="17">
    <source>
        <dbReference type="PIRSR" id="PIRSR603561-1"/>
    </source>
</evidence>
<evidence type="ECO:0000256" key="5">
    <source>
        <dbReference type="ARBA" id="ARBA00022723"/>
    </source>
</evidence>
<dbReference type="InterPro" id="IPR000086">
    <property type="entry name" value="NUDIX_hydrolase_dom"/>
</dbReference>
<feature type="binding site" evidence="18">
    <location>
        <position position="67"/>
    </location>
    <ligand>
        <name>Mg(2+)</name>
        <dbReference type="ChEBI" id="CHEBI:18420"/>
    </ligand>
</feature>
<keyword evidence="5 18" id="KW-0479">Metal-binding</keyword>
<dbReference type="EC" id="3.6.1.55" evidence="12"/>
<dbReference type="InterPro" id="IPR020476">
    <property type="entry name" value="Nudix_hydrolase"/>
</dbReference>
<protein>
    <recommendedName>
        <fullName evidence="13">8-oxo-dGTP diphosphatase</fullName>
        <ecNumber evidence="12">3.6.1.55</ecNumber>
    </recommendedName>
    <alternativeName>
        <fullName evidence="16">7,8-dihydro-8-oxoguanine-triphosphatase</fullName>
    </alternativeName>
    <alternativeName>
        <fullName evidence="15">Mutator protein MutT</fullName>
    </alternativeName>
    <alternativeName>
        <fullName evidence="14">dGTP pyrophosphohydrolase</fullName>
    </alternativeName>
</protein>
<comment type="catalytic activity">
    <reaction evidence="11">
        <text>8-oxo-GTP + H2O = 8-oxo-GMP + diphosphate + H(+)</text>
        <dbReference type="Rhea" id="RHEA:67616"/>
        <dbReference type="ChEBI" id="CHEBI:15377"/>
        <dbReference type="ChEBI" id="CHEBI:15378"/>
        <dbReference type="ChEBI" id="CHEBI:33019"/>
        <dbReference type="ChEBI" id="CHEBI:143553"/>
        <dbReference type="ChEBI" id="CHEBI:145694"/>
    </reaction>
</comment>
<keyword evidence="6" id="KW-0227">DNA damage</keyword>
<feature type="binding site" evidence="17">
    <location>
        <begin position="44"/>
        <end position="47"/>
    </location>
    <ligand>
        <name>8-oxo-dGTP</name>
        <dbReference type="ChEBI" id="CHEBI:77896"/>
    </ligand>
</feature>
<dbReference type="Proteomes" id="UP000241788">
    <property type="component" value="Unassembled WGS sequence"/>
</dbReference>
<evidence type="ECO:0000313" key="22">
    <source>
        <dbReference type="Proteomes" id="UP000241788"/>
    </source>
</evidence>
<evidence type="ECO:0000256" key="6">
    <source>
        <dbReference type="ARBA" id="ARBA00022763"/>
    </source>
</evidence>
<dbReference type="PANTHER" id="PTHR47707">
    <property type="entry name" value="8-OXO-DGTP DIPHOSPHATASE"/>
    <property type="match status" value="1"/>
</dbReference>
<keyword evidence="9" id="KW-0234">DNA repair</keyword>
<feature type="binding site" evidence="17">
    <location>
        <position position="33"/>
    </location>
    <ligand>
        <name>8-oxo-dGTP</name>
        <dbReference type="ChEBI" id="CHEBI:77896"/>
    </ligand>
</feature>
<comment type="catalytic activity">
    <reaction evidence="10">
        <text>8-oxo-dGTP + H2O = 8-oxo-dGMP + diphosphate + H(+)</text>
        <dbReference type="Rhea" id="RHEA:31575"/>
        <dbReference type="ChEBI" id="CHEBI:15377"/>
        <dbReference type="ChEBI" id="CHEBI:15378"/>
        <dbReference type="ChEBI" id="CHEBI:33019"/>
        <dbReference type="ChEBI" id="CHEBI:63224"/>
        <dbReference type="ChEBI" id="CHEBI:77896"/>
        <dbReference type="EC" id="3.6.1.55"/>
    </reaction>
</comment>
<evidence type="ECO:0000256" key="18">
    <source>
        <dbReference type="PIRSR" id="PIRSR603561-2"/>
    </source>
</evidence>
<dbReference type="SUPFAM" id="SSF51391">
    <property type="entry name" value="Thiamin phosphate synthase"/>
    <property type="match status" value="1"/>
</dbReference>
<evidence type="ECO:0000256" key="12">
    <source>
        <dbReference type="ARBA" id="ARBA00038905"/>
    </source>
</evidence>
<evidence type="ECO:0000256" key="13">
    <source>
        <dbReference type="ARBA" id="ARBA00040794"/>
    </source>
</evidence>
<dbReference type="Gene3D" id="3.90.79.10">
    <property type="entry name" value="Nucleoside Triphosphate Pyrophosphohydrolase"/>
    <property type="match status" value="1"/>
</dbReference>
<dbReference type="InterPro" id="IPR013785">
    <property type="entry name" value="Aldolase_TIM"/>
</dbReference>
<dbReference type="STRING" id="1604334.SAMN05421546_0221"/>
<dbReference type="InterPro" id="IPR047127">
    <property type="entry name" value="MutT-like"/>
</dbReference>
<dbReference type="InterPro" id="IPR020084">
    <property type="entry name" value="NUDIX_hydrolase_CS"/>
</dbReference>
<name>A0A1N6NDR5_9GAMM</name>
<keyword evidence="3" id="KW-0515">Mutator protein</keyword>
<evidence type="ECO:0000256" key="3">
    <source>
        <dbReference type="ARBA" id="ARBA00022457"/>
    </source>
</evidence>
<dbReference type="NCBIfam" id="NF006530">
    <property type="entry name" value="PRK08999.1"/>
    <property type="match status" value="1"/>
</dbReference>
<evidence type="ECO:0000256" key="10">
    <source>
        <dbReference type="ARBA" id="ARBA00035861"/>
    </source>
</evidence>
<dbReference type="GO" id="GO:0035539">
    <property type="term" value="F:8-oxo-7,8-dihydrodeoxyguanosine triphosphate pyrophosphatase activity"/>
    <property type="evidence" value="ECO:0007669"/>
    <property type="project" value="UniProtKB-EC"/>
</dbReference>
<evidence type="ECO:0000256" key="9">
    <source>
        <dbReference type="ARBA" id="ARBA00023204"/>
    </source>
</evidence>
<feature type="domain" description="Nudix hydrolase" evidence="20">
    <location>
        <begin position="12"/>
        <end position="138"/>
    </location>
</feature>
<reference evidence="22" key="1">
    <citation type="submission" date="2017-01" db="EMBL/GenBank/DDBJ databases">
        <authorList>
            <person name="Varghese N."/>
            <person name="Submissions S."/>
        </authorList>
    </citation>
    <scope>NUCLEOTIDE SEQUENCE [LARGE SCALE GENOMIC DNA]</scope>
    <source>
        <strain evidence="22">UM1</strain>
    </source>
</reference>
<dbReference type="AlphaFoldDB" id="A0A1N6NDR5"/>
<evidence type="ECO:0000256" key="15">
    <source>
        <dbReference type="ARBA" id="ARBA00041979"/>
    </source>
</evidence>
<dbReference type="InterPro" id="IPR015797">
    <property type="entry name" value="NUDIX_hydrolase-like_dom_sf"/>
</dbReference>
<dbReference type="EMBL" id="FTLW01000001">
    <property type="protein sequence ID" value="SIP90191.1"/>
    <property type="molecule type" value="Genomic_DNA"/>
</dbReference>
<dbReference type="GO" id="GO:0006260">
    <property type="term" value="P:DNA replication"/>
    <property type="evidence" value="ECO:0007669"/>
    <property type="project" value="UniProtKB-KW"/>
</dbReference>
<dbReference type="NCBIfam" id="TIGR00586">
    <property type="entry name" value="mutt"/>
    <property type="match status" value="1"/>
</dbReference>
<evidence type="ECO:0000259" key="20">
    <source>
        <dbReference type="PROSITE" id="PS51462"/>
    </source>
</evidence>
<dbReference type="GO" id="GO:0009228">
    <property type="term" value="P:thiamine biosynthetic process"/>
    <property type="evidence" value="ECO:0007669"/>
    <property type="project" value="UniProtKB-KW"/>
</dbReference>
<dbReference type="Pfam" id="PF02581">
    <property type="entry name" value="TMP-TENI"/>
    <property type="match status" value="1"/>
</dbReference>
<dbReference type="PROSITE" id="PS00893">
    <property type="entry name" value="NUDIX_BOX"/>
    <property type="match status" value="1"/>
</dbReference>
<evidence type="ECO:0000313" key="21">
    <source>
        <dbReference type="EMBL" id="SIP90191.1"/>
    </source>
</evidence>
<evidence type="ECO:0000256" key="1">
    <source>
        <dbReference type="ARBA" id="ARBA00001946"/>
    </source>
</evidence>
<dbReference type="InterPro" id="IPR022998">
    <property type="entry name" value="ThiamineP_synth_TenI"/>
</dbReference>
<evidence type="ECO:0000256" key="19">
    <source>
        <dbReference type="RuleBase" id="RU003476"/>
    </source>
</evidence>
<proteinExistence type="inferred from homology"/>
<evidence type="ECO:0000256" key="8">
    <source>
        <dbReference type="ARBA" id="ARBA00022842"/>
    </source>
</evidence>
<evidence type="ECO:0000256" key="7">
    <source>
        <dbReference type="ARBA" id="ARBA00022801"/>
    </source>
</evidence>
<dbReference type="Gene3D" id="3.20.20.70">
    <property type="entry name" value="Aldolase class I"/>
    <property type="match status" value="1"/>
</dbReference>
<dbReference type="GO" id="GO:0044715">
    <property type="term" value="F:8-oxo-dGDP phosphatase activity"/>
    <property type="evidence" value="ECO:0007669"/>
    <property type="project" value="TreeGrafter"/>
</dbReference>
<sequence>MSKPAEIPDNTPPIHVMAGVVTDVRGRVLLARRTQGRDLAGLWEFPGGKVDPGETPEEALARELQEELGIDADIGEPLIRVPQQMPHKRIVLDVRHVPTHRGHPRGLDGQALAWVPRDKLPRYAMPPADRPVVAALLQAERYLVTPSPYDMSDDAWLAALDAALATGIRRVQLRAPDVGQGRWRTLAAEAVARCRIRRAEILINGDEALAMTYGVGLHLRAEQLKKRRKRDFPDDLRLAASCHDAHDLKRAEMVGCDFVVLGAVNETASHPGQPGMGWARFAALRECTSLPIYAIGGLGMDAMADARQQGAQGIAAIRALWPQGPSQS</sequence>
<dbReference type="GO" id="GO:0008413">
    <property type="term" value="F:8-oxo-7,8-dihydroguanosine triphosphate pyrophosphatase activity"/>
    <property type="evidence" value="ECO:0007669"/>
    <property type="project" value="InterPro"/>
</dbReference>
<dbReference type="SUPFAM" id="SSF55811">
    <property type="entry name" value="Nudix"/>
    <property type="match status" value="1"/>
</dbReference>
<dbReference type="PRINTS" id="PR00502">
    <property type="entry name" value="NUDIXFAMILY"/>
</dbReference>
<dbReference type="Pfam" id="PF00293">
    <property type="entry name" value="NUDIX"/>
    <property type="match status" value="1"/>
</dbReference>
<dbReference type="CDD" id="cd00564">
    <property type="entry name" value="TMP_TenI"/>
    <property type="match status" value="1"/>
</dbReference>
<keyword evidence="7 19" id="KW-0378">Hydrolase</keyword>
<organism evidence="21 22">
    <name type="scientific">Solilutibacter tolerans</name>
    <dbReference type="NCBI Taxonomy" id="1604334"/>
    <lineage>
        <taxon>Bacteria</taxon>
        <taxon>Pseudomonadati</taxon>
        <taxon>Pseudomonadota</taxon>
        <taxon>Gammaproteobacteria</taxon>
        <taxon>Lysobacterales</taxon>
        <taxon>Lysobacteraceae</taxon>
        <taxon>Solilutibacter</taxon>
    </lineage>
</organism>
<evidence type="ECO:0000256" key="16">
    <source>
        <dbReference type="ARBA" id="ARBA00042798"/>
    </source>
</evidence>
<gene>
    <name evidence="21" type="ORF">SAMN05421546_0221</name>
</gene>
<dbReference type="InterPro" id="IPR036206">
    <property type="entry name" value="ThiamineP_synth_sf"/>
</dbReference>
<keyword evidence="8 18" id="KW-0460">Magnesium</keyword>
<evidence type="ECO:0000256" key="11">
    <source>
        <dbReference type="ARBA" id="ARBA00036904"/>
    </source>
</evidence>
<evidence type="ECO:0000256" key="4">
    <source>
        <dbReference type="ARBA" id="ARBA00022705"/>
    </source>
</evidence>
<keyword evidence="22" id="KW-1185">Reference proteome</keyword>
<dbReference type="GO" id="GO:0006281">
    <property type="term" value="P:DNA repair"/>
    <property type="evidence" value="ECO:0007669"/>
    <property type="project" value="UniProtKB-KW"/>
</dbReference>